<dbReference type="InterPro" id="IPR001680">
    <property type="entry name" value="WD40_rpt"/>
</dbReference>
<feature type="compositionally biased region" description="Basic and acidic residues" evidence="4">
    <location>
        <begin position="333"/>
        <end position="344"/>
    </location>
</feature>
<dbReference type="Pfam" id="PF00400">
    <property type="entry name" value="WD40"/>
    <property type="match status" value="4"/>
</dbReference>
<keyword evidence="2" id="KW-0677">Repeat</keyword>
<reference evidence="5" key="2">
    <citation type="submission" date="2017-06" db="EMBL/GenBank/DDBJ databases">
        <title>WGS assembly of Brachypodium distachyon.</title>
        <authorList>
            <consortium name="The International Brachypodium Initiative"/>
            <person name="Lucas S."/>
            <person name="Harmon-Smith M."/>
            <person name="Lail K."/>
            <person name="Tice H."/>
            <person name="Grimwood J."/>
            <person name="Bruce D."/>
            <person name="Barry K."/>
            <person name="Shu S."/>
            <person name="Lindquist E."/>
            <person name="Wang M."/>
            <person name="Pitluck S."/>
            <person name="Vogel J.P."/>
            <person name="Garvin D.F."/>
            <person name="Mockler T.C."/>
            <person name="Schmutz J."/>
            <person name="Rokhsar D."/>
            <person name="Bevan M.W."/>
        </authorList>
    </citation>
    <scope>NUCLEOTIDE SEQUENCE</scope>
    <source>
        <strain evidence="5">Bd21</strain>
    </source>
</reference>
<dbReference type="Gene3D" id="2.130.10.10">
    <property type="entry name" value="YVTN repeat-like/Quinoprotein amine dehydrogenase"/>
    <property type="match status" value="1"/>
</dbReference>
<evidence type="ECO:0000313" key="7">
    <source>
        <dbReference type="Proteomes" id="UP000008810"/>
    </source>
</evidence>
<sequence length="899" mass="94981">MSHKDDGGSEVSAVLVESHGNNDNGVPAAAASDEESFFHCHDRPCVAPRANDVPEFPSDDGDDVDARASFATAVGDHEEQLDEAGFDEDDFELEEDEDVSRYDYGLWMADEPALPIKERRRRLLQGMGLGLASSRDLLRSRNARAARAGPRGAVSRRLPPPLADAPAAAVKRCRSDSRLAARGGGRARKPPSFRRVYSVPHSLLHGGSPALRPRCPSPSATSKNGAGEEERRKGVNNGDDGRCSTIKDGKEELRQCADGGSKTANAAAASKSTGMDDLERFAGYTLLAKQLMRRSQSSAAGKEGGNNKTPEGKKKTRWLRNIKLVVSAAGLIHDKDKDKDKDRSPSSSSSAAAAVIMSKSKSAPASASSPSAASTSSSSSSSTSSGTERPLKVHQAGGKSSKELTGLYLRQEVRGAHEGSIWTVKFSADGGLLATGGEDRAVRVWQVVVVDAGAAPDLLLFPGAGAAAQLPPLAPTDGGSLAAAAPGLAAQLSRKVTRSGRGGGKSGSGKHALPEHVVVPDSVFSLAENPLCVFLGHDDDVLDLSWSKSQRRLLSSSMDKTVRLWDVESKACLKVFAHSDYVTSIQFNPADDGYFISGSLDCRVRIWSVAERQVVDWSDLNDMVTAACYTPDGQAAIVGSHKGFCRFYKTRDCKLNQEAQIDMSISKKRKSQAKKITGFQFAPGNPSEMLVTSADSQIRVFNGITVLQKFKGNSSCFFLPGFKNTSSQISASYTGDGRYVVCASEDSHVYVWRRAAFAGAGAGGVGVKAKTWLTSRCCEYFFCRDVSAAVPWPGAGGSSPSPPAASSFRRDGDRSGSSSSCHGGKVGGGEVPPLPLRPKSGPMGYPGGGEALRRGASSRAGAADAWGMVVVAASLGGEIRVYQNFGMPLGIRGQSNLFH</sequence>
<keyword evidence="7" id="KW-1185">Reference proteome</keyword>
<dbReference type="PRINTS" id="PR00320">
    <property type="entry name" value="GPROTEINBRPT"/>
</dbReference>
<dbReference type="SMART" id="SM00320">
    <property type="entry name" value="WD40"/>
    <property type="match status" value="6"/>
</dbReference>
<evidence type="ECO:0008006" key="8">
    <source>
        <dbReference type="Google" id="ProtNLM"/>
    </source>
</evidence>
<dbReference type="SUPFAM" id="SSF50978">
    <property type="entry name" value="WD40 repeat-like"/>
    <property type="match status" value="1"/>
</dbReference>
<dbReference type="Gramene" id="PNT64014">
    <property type="protein sequence ID" value="PNT64014"/>
    <property type="gene ID" value="BRADI_4g23520v3"/>
</dbReference>
<evidence type="ECO:0000256" key="3">
    <source>
        <dbReference type="PROSITE-ProRule" id="PRU00221"/>
    </source>
</evidence>
<keyword evidence="1 3" id="KW-0853">WD repeat</keyword>
<dbReference type="EnsemblPlants" id="PNT64014">
    <property type="protein sequence ID" value="PNT64014"/>
    <property type="gene ID" value="BRADI_4g23520v3"/>
</dbReference>
<feature type="region of interest" description="Disordered" evidence="4">
    <location>
        <begin position="333"/>
        <end position="400"/>
    </location>
</feature>
<feature type="repeat" description="WD" evidence="3">
    <location>
        <begin position="575"/>
        <end position="609"/>
    </location>
</feature>
<dbReference type="PROSITE" id="PS50082">
    <property type="entry name" value="WD_REPEATS_2"/>
    <property type="match status" value="3"/>
</dbReference>
<dbReference type="InterPro" id="IPR019775">
    <property type="entry name" value="WD40_repeat_CS"/>
</dbReference>
<evidence type="ECO:0000256" key="4">
    <source>
        <dbReference type="SAM" id="MobiDB-lite"/>
    </source>
</evidence>
<dbReference type="InterPro" id="IPR020472">
    <property type="entry name" value="WD40_PAC1"/>
</dbReference>
<dbReference type="EMBL" id="CM000883">
    <property type="protein sequence ID" value="PNT64014.1"/>
    <property type="molecule type" value="Genomic_DNA"/>
</dbReference>
<dbReference type="PANTHER" id="PTHR14221:SF68">
    <property type="entry name" value="OS11G0187100 PROTEIN"/>
    <property type="match status" value="1"/>
</dbReference>
<feature type="compositionally biased region" description="Low complexity" evidence="4">
    <location>
        <begin position="145"/>
        <end position="157"/>
    </location>
</feature>
<dbReference type="InterPro" id="IPR015943">
    <property type="entry name" value="WD40/YVTN_repeat-like_dom_sf"/>
</dbReference>
<dbReference type="PROSITE" id="PS50294">
    <property type="entry name" value="WD_REPEATS_REGION"/>
    <property type="match status" value="3"/>
</dbReference>
<evidence type="ECO:0000256" key="2">
    <source>
        <dbReference type="ARBA" id="ARBA00022737"/>
    </source>
</evidence>
<name>A0A2K2CPR5_BRADI</name>
<dbReference type="OrthoDB" id="408728at2759"/>
<accession>A0A2K2CPR5</accession>
<reference evidence="5 6" key="1">
    <citation type="journal article" date="2010" name="Nature">
        <title>Genome sequencing and analysis of the model grass Brachypodium distachyon.</title>
        <authorList>
            <consortium name="International Brachypodium Initiative"/>
        </authorList>
    </citation>
    <scope>NUCLEOTIDE SEQUENCE [LARGE SCALE GENOMIC DNA]</scope>
    <source>
        <strain evidence="5 6">Bd21</strain>
    </source>
</reference>
<dbReference type="PANTHER" id="PTHR14221">
    <property type="entry name" value="WD REPEAT DOMAIN 44"/>
    <property type="match status" value="1"/>
</dbReference>
<dbReference type="Proteomes" id="UP000008810">
    <property type="component" value="Chromosome 4"/>
</dbReference>
<dbReference type="STRING" id="15368.A0A2K2CPR5"/>
<dbReference type="FunCoup" id="A0A2K2CPR5">
    <property type="interactions" value="402"/>
</dbReference>
<feature type="compositionally biased region" description="Low complexity" evidence="4">
    <location>
        <begin position="345"/>
        <end position="385"/>
    </location>
</feature>
<organism evidence="5">
    <name type="scientific">Brachypodium distachyon</name>
    <name type="common">Purple false brome</name>
    <name type="synonym">Trachynia distachya</name>
    <dbReference type="NCBI Taxonomy" id="15368"/>
    <lineage>
        <taxon>Eukaryota</taxon>
        <taxon>Viridiplantae</taxon>
        <taxon>Streptophyta</taxon>
        <taxon>Embryophyta</taxon>
        <taxon>Tracheophyta</taxon>
        <taxon>Spermatophyta</taxon>
        <taxon>Magnoliopsida</taxon>
        <taxon>Liliopsida</taxon>
        <taxon>Poales</taxon>
        <taxon>Poaceae</taxon>
        <taxon>BOP clade</taxon>
        <taxon>Pooideae</taxon>
        <taxon>Stipodae</taxon>
        <taxon>Brachypodieae</taxon>
        <taxon>Brachypodium</taxon>
    </lineage>
</organism>
<gene>
    <name evidence="5" type="ORF">BRADI_4g23520v3</name>
</gene>
<evidence type="ECO:0000313" key="5">
    <source>
        <dbReference type="EMBL" id="PNT64014.1"/>
    </source>
</evidence>
<feature type="region of interest" description="Disordered" evidence="4">
    <location>
        <begin position="293"/>
        <end position="319"/>
    </location>
</feature>
<feature type="region of interest" description="Disordered" evidence="4">
    <location>
        <begin position="794"/>
        <end position="856"/>
    </location>
</feature>
<dbReference type="InterPro" id="IPR040324">
    <property type="entry name" value="WDR44/Dgr2"/>
</dbReference>
<dbReference type="InParanoid" id="A0A2K2CPR5"/>
<feature type="repeat" description="WD" evidence="3">
    <location>
        <begin position="534"/>
        <end position="575"/>
    </location>
</feature>
<feature type="repeat" description="WD" evidence="3">
    <location>
        <begin position="414"/>
        <end position="447"/>
    </location>
</feature>
<feature type="region of interest" description="Disordered" evidence="4">
    <location>
        <begin position="145"/>
        <end position="246"/>
    </location>
</feature>
<protein>
    <recommendedName>
        <fullName evidence="8">Anaphase-promoting complex subunit 4 WD40 domain-containing protein</fullName>
    </recommendedName>
</protein>
<proteinExistence type="predicted"/>
<feature type="compositionally biased region" description="Basic and acidic residues" evidence="4">
    <location>
        <begin position="226"/>
        <end position="246"/>
    </location>
</feature>
<feature type="region of interest" description="Disordered" evidence="4">
    <location>
        <begin position="1"/>
        <end position="28"/>
    </location>
</feature>
<dbReference type="InterPro" id="IPR036322">
    <property type="entry name" value="WD40_repeat_dom_sf"/>
</dbReference>
<evidence type="ECO:0000256" key="1">
    <source>
        <dbReference type="ARBA" id="ARBA00022574"/>
    </source>
</evidence>
<dbReference type="AlphaFoldDB" id="A0A2K2CPR5"/>
<reference evidence="6" key="3">
    <citation type="submission" date="2018-08" db="UniProtKB">
        <authorList>
            <consortium name="EnsemblPlants"/>
        </authorList>
    </citation>
    <scope>IDENTIFICATION</scope>
    <source>
        <strain evidence="6">cv. Bd21</strain>
    </source>
</reference>
<dbReference type="PROSITE" id="PS00678">
    <property type="entry name" value="WD_REPEATS_1"/>
    <property type="match status" value="1"/>
</dbReference>
<dbReference type="ExpressionAtlas" id="A0A2K2CPR5">
    <property type="expression patterns" value="baseline"/>
</dbReference>
<evidence type="ECO:0000313" key="6">
    <source>
        <dbReference type="EnsemblPlants" id="PNT64014"/>
    </source>
</evidence>